<dbReference type="Gene3D" id="3.40.630.30">
    <property type="match status" value="1"/>
</dbReference>
<proteinExistence type="predicted"/>
<dbReference type="Proteomes" id="UP001211907">
    <property type="component" value="Unassembled WGS sequence"/>
</dbReference>
<feature type="domain" description="N-acetyltransferase" evidence="1">
    <location>
        <begin position="56"/>
        <end position="205"/>
    </location>
</feature>
<dbReference type="InterPro" id="IPR000182">
    <property type="entry name" value="GNAT_dom"/>
</dbReference>
<evidence type="ECO:0000313" key="3">
    <source>
        <dbReference type="Proteomes" id="UP001211907"/>
    </source>
</evidence>
<accession>A0AAD5T8B6</accession>
<reference evidence="2" key="1">
    <citation type="submission" date="2020-05" db="EMBL/GenBank/DDBJ databases">
        <title>Phylogenomic resolution of chytrid fungi.</title>
        <authorList>
            <person name="Stajich J.E."/>
            <person name="Amses K."/>
            <person name="Simmons R."/>
            <person name="Seto K."/>
            <person name="Myers J."/>
            <person name="Bonds A."/>
            <person name="Quandt C.A."/>
            <person name="Barry K."/>
            <person name="Liu P."/>
            <person name="Grigoriev I."/>
            <person name="Longcore J.E."/>
            <person name="James T.Y."/>
        </authorList>
    </citation>
    <scope>NUCLEOTIDE SEQUENCE</scope>
    <source>
        <strain evidence="2">JEL0513</strain>
    </source>
</reference>
<organism evidence="2 3">
    <name type="scientific">Physocladia obscura</name>
    <dbReference type="NCBI Taxonomy" id="109957"/>
    <lineage>
        <taxon>Eukaryota</taxon>
        <taxon>Fungi</taxon>
        <taxon>Fungi incertae sedis</taxon>
        <taxon>Chytridiomycota</taxon>
        <taxon>Chytridiomycota incertae sedis</taxon>
        <taxon>Chytridiomycetes</taxon>
        <taxon>Chytridiales</taxon>
        <taxon>Chytriomycetaceae</taxon>
        <taxon>Physocladia</taxon>
    </lineage>
</organism>
<dbReference type="GO" id="GO:0016747">
    <property type="term" value="F:acyltransferase activity, transferring groups other than amino-acyl groups"/>
    <property type="evidence" value="ECO:0007669"/>
    <property type="project" value="InterPro"/>
</dbReference>
<protein>
    <recommendedName>
        <fullName evidence="1">N-acetyltransferase domain-containing protein</fullName>
    </recommendedName>
</protein>
<evidence type="ECO:0000259" key="1">
    <source>
        <dbReference type="PROSITE" id="PS51186"/>
    </source>
</evidence>
<gene>
    <name evidence="2" type="ORF">HK100_012260</name>
</gene>
<sequence length="280" mass="31081">MVKIEPITFTDADSDLAILQELHRSNGPYTTTSYYVVSASATPNSSDGNTSVPQSLTFQLSLKHNLPQKTGGNRIPDRTELELYKTFLSHSVSFKAIAADNSSKIVAMIVASIELWNKTVKVWEFIVDRRHQRSGIGQNLLDAVIRTACAKEIDRVVCETQNNNYPALQFYFKNGFSLDAVDTSFYHANDLERQDVAVFMKLKVRGKESEENETAVITSEKVPLSIDDCVNEICPNSGKPVSADSLTVYKGRIVGFCNSLCRDEFDNALAVFDTAISAKF</sequence>
<dbReference type="Pfam" id="PF00583">
    <property type="entry name" value="Acetyltransf_1"/>
    <property type="match status" value="1"/>
</dbReference>
<evidence type="ECO:0000313" key="2">
    <source>
        <dbReference type="EMBL" id="KAJ3138800.1"/>
    </source>
</evidence>
<dbReference type="PROSITE" id="PS51186">
    <property type="entry name" value="GNAT"/>
    <property type="match status" value="1"/>
</dbReference>
<dbReference type="CDD" id="cd04301">
    <property type="entry name" value="NAT_SF"/>
    <property type="match status" value="1"/>
</dbReference>
<dbReference type="SUPFAM" id="SSF55729">
    <property type="entry name" value="Acyl-CoA N-acyltransferases (Nat)"/>
    <property type="match status" value="1"/>
</dbReference>
<dbReference type="EMBL" id="JADGJH010000086">
    <property type="protein sequence ID" value="KAJ3138800.1"/>
    <property type="molecule type" value="Genomic_DNA"/>
</dbReference>
<dbReference type="AlphaFoldDB" id="A0AAD5T8B6"/>
<dbReference type="InterPro" id="IPR016181">
    <property type="entry name" value="Acyl_CoA_acyltransferase"/>
</dbReference>
<keyword evidence="3" id="KW-1185">Reference proteome</keyword>
<comment type="caution">
    <text evidence="2">The sequence shown here is derived from an EMBL/GenBank/DDBJ whole genome shotgun (WGS) entry which is preliminary data.</text>
</comment>
<name>A0AAD5T8B6_9FUNG</name>